<dbReference type="PROSITE" id="PS50897">
    <property type="entry name" value="CTLH"/>
    <property type="match status" value="1"/>
</dbReference>
<dbReference type="InterPro" id="IPR008979">
    <property type="entry name" value="Galactose-bd-like_sf"/>
</dbReference>
<feature type="compositionally biased region" description="Low complexity" evidence="3">
    <location>
        <begin position="35"/>
        <end position="51"/>
    </location>
</feature>
<feature type="region of interest" description="Disordered" evidence="3">
    <location>
        <begin position="1"/>
        <end position="63"/>
    </location>
</feature>
<dbReference type="EMBL" id="JRES01001567">
    <property type="protein sequence ID" value="KNC21998.1"/>
    <property type="molecule type" value="Genomic_DNA"/>
</dbReference>
<dbReference type="STRING" id="7375.A0A0L0BPV2"/>
<dbReference type="InterPro" id="IPR010565">
    <property type="entry name" value="Muskelin_N"/>
</dbReference>
<dbReference type="AlphaFoldDB" id="A0A0L0BPV2"/>
<dbReference type="Gene3D" id="2.120.10.80">
    <property type="entry name" value="Kelch-type beta propeller"/>
    <property type="match status" value="2"/>
</dbReference>
<feature type="compositionally biased region" description="Low complexity" evidence="3">
    <location>
        <begin position="798"/>
        <end position="810"/>
    </location>
</feature>
<keyword evidence="1" id="KW-0880">Kelch repeat</keyword>
<proteinExistence type="predicted"/>
<dbReference type="InterPro" id="IPR006594">
    <property type="entry name" value="LisH"/>
</dbReference>
<dbReference type="SUPFAM" id="SSF49785">
    <property type="entry name" value="Galactose-binding domain-like"/>
    <property type="match status" value="1"/>
</dbReference>
<protein>
    <recommendedName>
        <fullName evidence="4">CTLH domain-containing protein</fullName>
    </recommendedName>
</protein>
<dbReference type="InterPro" id="IPR011043">
    <property type="entry name" value="Gal_Oxase/kelch_b-propeller"/>
</dbReference>
<dbReference type="Proteomes" id="UP000037069">
    <property type="component" value="Unassembled WGS sequence"/>
</dbReference>
<feature type="compositionally biased region" description="Low complexity" evidence="3">
    <location>
        <begin position="836"/>
        <end position="850"/>
    </location>
</feature>
<keyword evidence="2" id="KW-0677">Repeat</keyword>
<evidence type="ECO:0000313" key="5">
    <source>
        <dbReference type="EMBL" id="KNC21998.1"/>
    </source>
</evidence>
<organism evidence="5 6">
    <name type="scientific">Lucilia cuprina</name>
    <name type="common">Green bottle fly</name>
    <name type="synonym">Australian sheep blowfly</name>
    <dbReference type="NCBI Taxonomy" id="7375"/>
    <lineage>
        <taxon>Eukaryota</taxon>
        <taxon>Metazoa</taxon>
        <taxon>Ecdysozoa</taxon>
        <taxon>Arthropoda</taxon>
        <taxon>Hexapoda</taxon>
        <taxon>Insecta</taxon>
        <taxon>Pterygota</taxon>
        <taxon>Neoptera</taxon>
        <taxon>Endopterygota</taxon>
        <taxon>Diptera</taxon>
        <taxon>Brachycera</taxon>
        <taxon>Muscomorpha</taxon>
        <taxon>Oestroidea</taxon>
        <taxon>Calliphoridae</taxon>
        <taxon>Luciliinae</taxon>
        <taxon>Lucilia</taxon>
    </lineage>
</organism>
<dbReference type="InterPro" id="IPR052456">
    <property type="entry name" value="CTLH_complex_component"/>
</dbReference>
<evidence type="ECO:0000256" key="1">
    <source>
        <dbReference type="ARBA" id="ARBA00022441"/>
    </source>
</evidence>
<accession>A0A0L0BPV2</accession>
<evidence type="ECO:0000256" key="3">
    <source>
        <dbReference type="SAM" id="MobiDB-lite"/>
    </source>
</evidence>
<dbReference type="GO" id="GO:0005737">
    <property type="term" value="C:cytoplasm"/>
    <property type="evidence" value="ECO:0007669"/>
    <property type="project" value="TreeGrafter"/>
</dbReference>
<reference evidence="5 6" key="1">
    <citation type="journal article" date="2015" name="Nat. Commun.">
        <title>Lucilia cuprina genome unlocks parasitic fly biology to underpin future interventions.</title>
        <authorList>
            <person name="Anstead C.A."/>
            <person name="Korhonen P.K."/>
            <person name="Young N.D."/>
            <person name="Hall R.S."/>
            <person name="Jex A.R."/>
            <person name="Murali S.C."/>
            <person name="Hughes D.S."/>
            <person name="Lee S.F."/>
            <person name="Perry T."/>
            <person name="Stroehlein A.J."/>
            <person name="Ansell B.R."/>
            <person name="Breugelmans B."/>
            <person name="Hofmann A."/>
            <person name="Qu J."/>
            <person name="Dugan S."/>
            <person name="Lee S.L."/>
            <person name="Chao H."/>
            <person name="Dinh H."/>
            <person name="Han Y."/>
            <person name="Doddapaneni H.V."/>
            <person name="Worley K.C."/>
            <person name="Muzny D.M."/>
            <person name="Ioannidis P."/>
            <person name="Waterhouse R.M."/>
            <person name="Zdobnov E.M."/>
            <person name="James P.J."/>
            <person name="Bagnall N.H."/>
            <person name="Kotze A.C."/>
            <person name="Gibbs R.A."/>
            <person name="Richards S."/>
            <person name="Batterham P."/>
            <person name="Gasser R.B."/>
        </authorList>
    </citation>
    <scope>NUCLEOTIDE SEQUENCE [LARGE SCALE GENOMIC DNA]</scope>
    <source>
        <strain evidence="5 6">LS</strain>
        <tissue evidence="5">Full body</tissue>
    </source>
</reference>
<evidence type="ECO:0000313" key="6">
    <source>
        <dbReference type="Proteomes" id="UP000037069"/>
    </source>
</evidence>
<dbReference type="InterPro" id="IPR015915">
    <property type="entry name" value="Kelch-typ_b-propeller"/>
</dbReference>
<comment type="caution">
    <text evidence="5">The sequence shown here is derived from an EMBL/GenBank/DDBJ whole genome shotgun (WGS) entry which is preliminary data.</text>
</comment>
<feature type="compositionally biased region" description="Low complexity" evidence="3">
    <location>
        <begin position="8"/>
        <end position="27"/>
    </location>
</feature>
<dbReference type="OMA" id="NKQDYKH"/>
<dbReference type="PANTHER" id="PTHR15526:SF5">
    <property type="entry name" value="MUSKELIN"/>
    <property type="match status" value="1"/>
</dbReference>
<feature type="domain" description="CTLH" evidence="4">
    <location>
        <begin position="265"/>
        <end position="317"/>
    </location>
</feature>
<dbReference type="Gene3D" id="2.60.120.260">
    <property type="entry name" value="Galactose-binding domain-like"/>
    <property type="match status" value="1"/>
</dbReference>
<sequence>MASQMSDNGNTTTTTTPTQTNNTLMSYGGIGGGVTSSSSSTIFSSSTVNTTQETDMLPELKPPTKKTLNLEDIEILPYEIHRYSSFSTNYVPENILVDCPTDQSSRWSAFNNNPPQYLTLKLRRPAIVRKIKFGKFEKSHVCNIKKFRIYGGLDEERMILLLEGGLRNDHIPETFSLRSEITSNLPIMYLKIVPLLSWGPTFNYSIWFIELLGQDDPMYTSVCLRDYNKLREMEIIRLCLKHFRQQGYEMAFKALQEQTHVRLEHPLITELHQCLVVNGDFDKAEKFINDCVDEGLMDDYLNRQDYKHAWRLQHAQGSKQPGNRGGHQLVMDSQKRLIYLYGGWNGFQDLSDLWVFDIRNNCWTQLFEHTEQYNGPTPRSCHKMVFDPVSKNIFMLGRYLDNSIRTTEYIKSDFFLYDTRARTWLQICDDTSQVGGPQLMYDHQMCIDVDKRTIYVFGGKILTPRSVSASTSSEPEYSGLFSYHIATNTWNQILVDCHHPTASQPEVLSIKSRITHCMVFHNKKRKLYIYGGQRGKEDIHDFITYDVDNQSLEFLNRNSNGGQTAGTITSAAAAGGSNANSATNNDGKSEPSPVALRATIDCERNEIYIFSSLSKIKDRRDVPNTPDASNSFWVYSLDTHTWSRIYSCRYNYTNSTATDDVHNKDNMLEPCPRYAHQLVYDDVAKLHYLFGGNPGRSTTPQLRLDDFWILELEKPKRDEILRHCRFLLRKLHYEEMAKSDPYKAMQFLRQHIAEVIDHNNKEQLKNFHKLASLLFKIDDDVEMEQPNLDTIPIGAGKSLAESSSDITSSSTNEEDIYTKSADAASDHTQATEDLSMESCESSTTSSGISDAASSYTAYRKSGGKRSRNDFIYDLRSRRSFLFNKLVQLMPSNMVQPERNLSDFATI</sequence>
<dbReference type="Pfam" id="PF06588">
    <property type="entry name" value="Muskelin_N"/>
    <property type="match status" value="1"/>
</dbReference>
<gene>
    <name evidence="5" type="ORF">FF38_12068</name>
</gene>
<keyword evidence="6" id="KW-1185">Reference proteome</keyword>
<dbReference type="PROSITE" id="PS50896">
    <property type="entry name" value="LISH"/>
    <property type="match status" value="1"/>
</dbReference>
<feature type="region of interest" description="Disordered" evidence="3">
    <location>
        <begin position="788"/>
        <end position="850"/>
    </location>
</feature>
<evidence type="ECO:0000256" key="2">
    <source>
        <dbReference type="ARBA" id="ARBA00022737"/>
    </source>
</evidence>
<dbReference type="InterPro" id="IPR006595">
    <property type="entry name" value="CTLH_C"/>
</dbReference>
<dbReference type="Pfam" id="PF24681">
    <property type="entry name" value="Kelch_KLHDC2_KLHL20_DRC7"/>
    <property type="match status" value="1"/>
</dbReference>
<dbReference type="OrthoDB" id="10052615at2759"/>
<name>A0A0L0BPV2_LUCCU</name>
<dbReference type="SUPFAM" id="SSF50965">
    <property type="entry name" value="Galactose oxidase, central domain"/>
    <property type="match status" value="1"/>
</dbReference>
<evidence type="ECO:0000259" key="4">
    <source>
        <dbReference type="PROSITE" id="PS50897"/>
    </source>
</evidence>
<dbReference type="PANTHER" id="PTHR15526">
    <property type="entry name" value="MUSKELIN"/>
    <property type="match status" value="1"/>
</dbReference>